<keyword evidence="15" id="KW-1185">Reference proteome</keyword>
<dbReference type="AlphaFoldDB" id="A0A8I0KN10"/>
<keyword evidence="4 11" id="KW-0028">Amino-acid biosynthesis</keyword>
<dbReference type="HAMAP" id="MF_00300">
    <property type="entry name" value="Chorismate_synth"/>
    <property type="match status" value="1"/>
</dbReference>
<evidence type="ECO:0000256" key="10">
    <source>
        <dbReference type="ARBA" id="ARBA00023239"/>
    </source>
</evidence>
<dbReference type="UniPathway" id="UPA00053">
    <property type="reaction ID" value="UER00090"/>
</dbReference>
<name>A0A8I0KN10_9ACTO</name>
<keyword evidence="6 11" id="KW-0288">FMN</keyword>
<keyword evidence="9 11" id="KW-0057">Aromatic amino acid biosynthesis</keyword>
<dbReference type="NCBIfam" id="NF003793">
    <property type="entry name" value="PRK05382.1"/>
    <property type="match status" value="1"/>
</dbReference>
<dbReference type="PANTHER" id="PTHR21085:SF0">
    <property type="entry name" value="CHORISMATE SYNTHASE"/>
    <property type="match status" value="1"/>
</dbReference>
<evidence type="ECO:0000256" key="2">
    <source>
        <dbReference type="ARBA" id="ARBA00008014"/>
    </source>
</evidence>
<feature type="binding site" evidence="11">
    <location>
        <position position="39"/>
    </location>
    <ligand>
        <name>NADP(+)</name>
        <dbReference type="ChEBI" id="CHEBI:58349"/>
    </ligand>
</feature>
<dbReference type="EMBL" id="JACRUO010000001">
    <property type="protein sequence ID" value="MBD3688776.1"/>
    <property type="molecule type" value="Genomic_DNA"/>
</dbReference>
<dbReference type="InterPro" id="IPR020541">
    <property type="entry name" value="Chorismate_synthase_CS"/>
</dbReference>
<evidence type="ECO:0000256" key="5">
    <source>
        <dbReference type="ARBA" id="ARBA00022630"/>
    </source>
</evidence>
<evidence type="ECO:0000256" key="7">
    <source>
        <dbReference type="ARBA" id="ARBA00022827"/>
    </source>
</evidence>
<feature type="binding site" evidence="11">
    <location>
        <begin position="143"/>
        <end position="145"/>
    </location>
    <ligand>
        <name>FMN</name>
        <dbReference type="ChEBI" id="CHEBI:58210"/>
    </ligand>
</feature>
<comment type="function">
    <text evidence="11">Catalyzes the anti-1,4-elimination of the C-3 phosphate and the C-6 proR hydrogen from 5-enolpyruvylshikimate-3-phosphate (EPSP) to yield chorismate, which is the branch point compound that serves as the starting substrate for the three terminal pathways of aromatic amino acid biosynthesis. This reaction introduces a second double bond into the aromatic ring system.</text>
</comment>
<accession>A0A8I0KN10</accession>
<organism evidence="14 15">
    <name type="scientific">Nanchangia anserum</name>
    <dbReference type="NCBI Taxonomy" id="2692125"/>
    <lineage>
        <taxon>Bacteria</taxon>
        <taxon>Bacillati</taxon>
        <taxon>Actinomycetota</taxon>
        <taxon>Actinomycetes</taxon>
        <taxon>Actinomycetales</taxon>
        <taxon>Actinomycetaceae</taxon>
        <taxon>Nanchangia</taxon>
    </lineage>
</organism>
<keyword evidence="10 11" id="KW-0456">Lyase</keyword>
<reference evidence="14 15" key="1">
    <citation type="submission" date="2020-08" db="EMBL/GenBank/DDBJ databases">
        <title>Winkia gen. nov., sp. nov., isolated from faeces of the Anser albifrons in China.</title>
        <authorList>
            <person name="Liu Q."/>
        </authorList>
    </citation>
    <scope>NUCLEOTIDE SEQUENCE [LARGE SCALE GENOMIC DNA]</scope>
    <source>
        <strain evidence="14 15">C62</strain>
    </source>
</reference>
<comment type="caution">
    <text evidence="11">Lacks conserved residue(s) required for the propagation of feature annotation.</text>
</comment>
<evidence type="ECO:0000256" key="8">
    <source>
        <dbReference type="ARBA" id="ARBA00022857"/>
    </source>
</evidence>
<keyword evidence="7 11" id="KW-0274">FAD</keyword>
<evidence type="ECO:0000256" key="13">
    <source>
        <dbReference type="SAM" id="MobiDB-lite"/>
    </source>
</evidence>
<comment type="subunit">
    <text evidence="11">Homotetramer.</text>
</comment>
<evidence type="ECO:0000256" key="9">
    <source>
        <dbReference type="ARBA" id="ARBA00023141"/>
    </source>
</evidence>
<evidence type="ECO:0000256" key="11">
    <source>
        <dbReference type="HAMAP-Rule" id="MF_00300"/>
    </source>
</evidence>
<sequence>MRWLTAGESHGPALLGILDGMPSGVTLTTDMVRAALARRRLGHGRGARQKFERDEVTLSGGVRHGVTTGAPIGMTIANSEWPKWEVVMSADPVAPEDLLIDAGTGDEREIARNKRLTKPRPGHADLAGMLAYDHTDARNVLERASARETAMRVGLGACARAFLTQAAGIEIVSHVVAIGSVTSAAPCPRPADAEALDASPVRCLDEETQRQMIAAIDDARSSGDTIGGVAEVVAYGVPIGLGTHTQYDRRLDTRLAGALMSIPSVKAVEIGDGFAQSRTPGSRAHDEIVPGPDGLERTSNHAGGIEGGMSSGGPVRVRCAFKPISTVPHALATVDLDTGEAARALHQRSDACAVVPGAVVAEYQVALTLAAALLDHVGGYSLAQVSDNLEAYRARLGERS</sequence>
<feature type="compositionally biased region" description="Basic and acidic residues" evidence="13">
    <location>
        <begin position="283"/>
        <end position="293"/>
    </location>
</feature>
<proteinExistence type="inferred from homology"/>
<feature type="region of interest" description="Disordered" evidence="13">
    <location>
        <begin position="274"/>
        <end position="293"/>
    </location>
</feature>
<dbReference type="PROSITE" id="PS00787">
    <property type="entry name" value="CHORISMATE_SYNTHASE_1"/>
    <property type="match status" value="1"/>
</dbReference>
<dbReference type="GO" id="GO:0010181">
    <property type="term" value="F:FMN binding"/>
    <property type="evidence" value="ECO:0007669"/>
    <property type="project" value="TreeGrafter"/>
</dbReference>
<dbReference type="GO" id="GO:0009073">
    <property type="term" value="P:aromatic amino acid family biosynthetic process"/>
    <property type="evidence" value="ECO:0007669"/>
    <property type="project" value="UniProtKB-KW"/>
</dbReference>
<evidence type="ECO:0000256" key="6">
    <source>
        <dbReference type="ARBA" id="ARBA00022643"/>
    </source>
</evidence>
<evidence type="ECO:0000256" key="1">
    <source>
        <dbReference type="ARBA" id="ARBA00005044"/>
    </source>
</evidence>
<dbReference type="FunFam" id="3.60.150.10:FF:000002">
    <property type="entry name" value="Chorismate synthase"/>
    <property type="match status" value="1"/>
</dbReference>
<feature type="binding site" evidence="11">
    <location>
        <begin position="322"/>
        <end position="326"/>
    </location>
    <ligand>
        <name>FMN</name>
        <dbReference type="ChEBI" id="CHEBI:58210"/>
    </ligand>
</feature>
<keyword evidence="8 11" id="KW-0521">NADP</keyword>
<dbReference type="InterPro" id="IPR035904">
    <property type="entry name" value="Chorismate_synth_AroC_sf"/>
</dbReference>
<feature type="binding site" evidence="11">
    <location>
        <position position="348"/>
    </location>
    <ligand>
        <name>FMN</name>
        <dbReference type="ChEBI" id="CHEBI:58210"/>
    </ligand>
</feature>
<dbReference type="Proteomes" id="UP000627538">
    <property type="component" value="Unassembled WGS sequence"/>
</dbReference>
<dbReference type="CDD" id="cd07304">
    <property type="entry name" value="Chorismate_synthase"/>
    <property type="match status" value="1"/>
</dbReference>
<comment type="caution">
    <text evidence="14">The sequence shown here is derived from an EMBL/GenBank/DDBJ whole genome shotgun (WGS) entry which is preliminary data.</text>
</comment>
<dbReference type="Pfam" id="PF01264">
    <property type="entry name" value="Chorismate_synt"/>
    <property type="match status" value="1"/>
</dbReference>
<comment type="similarity">
    <text evidence="2 11 12">Belongs to the chorismate synthase family.</text>
</comment>
<dbReference type="InterPro" id="IPR000453">
    <property type="entry name" value="Chorismate_synth"/>
</dbReference>
<feature type="binding site" evidence="11">
    <location>
        <position position="45"/>
    </location>
    <ligand>
        <name>NADP(+)</name>
        <dbReference type="ChEBI" id="CHEBI:58349"/>
    </ligand>
</feature>
<comment type="cofactor">
    <cofactor evidence="11 12">
        <name>FMNH2</name>
        <dbReference type="ChEBI" id="CHEBI:57618"/>
    </cofactor>
    <text evidence="11 12">Reduced FMN (FMNH(2)).</text>
</comment>
<dbReference type="GO" id="GO:0004107">
    <property type="term" value="F:chorismate synthase activity"/>
    <property type="evidence" value="ECO:0007669"/>
    <property type="project" value="UniProtKB-UniRule"/>
</dbReference>
<gene>
    <name evidence="11 14" type="primary">aroC</name>
    <name evidence="14" type="ORF">H8R10_00760</name>
</gene>
<dbReference type="EC" id="4.2.3.5" evidence="3 11"/>
<dbReference type="RefSeq" id="WP_191070878.1">
    <property type="nucleotide sequence ID" value="NZ_JACRUO010000001.1"/>
</dbReference>
<evidence type="ECO:0000313" key="14">
    <source>
        <dbReference type="EMBL" id="MBD3688776.1"/>
    </source>
</evidence>
<comment type="catalytic activity">
    <reaction evidence="11 12">
        <text>5-O-(1-carboxyvinyl)-3-phosphoshikimate = chorismate + phosphate</text>
        <dbReference type="Rhea" id="RHEA:21020"/>
        <dbReference type="ChEBI" id="CHEBI:29748"/>
        <dbReference type="ChEBI" id="CHEBI:43474"/>
        <dbReference type="ChEBI" id="CHEBI:57701"/>
        <dbReference type="EC" id="4.2.3.5"/>
    </reaction>
</comment>
<dbReference type="GO" id="GO:0009423">
    <property type="term" value="P:chorismate biosynthetic process"/>
    <property type="evidence" value="ECO:0007669"/>
    <property type="project" value="UniProtKB-UniRule"/>
</dbReference>
<dbReference type="NCBIfam" id="TIGR00033">
    <property type="entry name" value="aroC"/>
    <property type="match status" value="1"/>
</dbReference>
<keyword evidence="5 11" id="KW-0285">Flavoprotein</keyword>
<dbReference type="Gene3D" id="3.60.150.10">
    <property type="entry name" value="Chorismate synthase AroC"/>
    <property type="match status" value="1"/>
</dbReference>
<feature type="binding site" evidence="11">
    <location>
        <position position="307"/>
    </location>
    <ligand>
        <name>FMN</name>
        <dbReference type="ChEBI" id="CHEBI:58210"/>
    </ligand>
</feature>
<evidence type="ECO:0000256" key="4">
    <source>
        <dbReference type="ARBA" id="ARBA00022605"/>
    </source>
</evidence>
<dbReference type="SUPFAM" id="SSF103263">
    <property type="entry name" value="Chorismate synthase, AroC"/>
    <property type="match status" value="1"/>
</dbReference>
<dbReference type="GO" id="GO:0008652">
    <property type="term" value="P:amino acid biosynthetic process"/>
    <property type="evidence" value="ECO:0007669"/>
    <property type="project" value="UniProtKB-KW"/>
</dbReference>
<dbReference type="GO" id="GO:0005829">
    <property type="term" value="C:cytosol"/>
    <property type="evidence" value="ECO:0007669"/>
    <property type="project" value="TreeGrafter"/>
</dbReference>
<evidence type="ECO:0000256" key="3">
    <source>
        <dbReference type="ARBA" id="ARBA00013036"/>
    </source>
</evidence>
<dbReference type="PANTHER" id="PTHR21085">
    <property type="entry name" value="CHORISMATE SYNTHASE"/>
    <property type="match status" value="1"/>
</dbReference>
<comment type="pathway">
    <text evidence="1 11 12">Metabolic intermediate biosynthesis; chorismate biosynthesis; chorismate from D-erythrose 4-phosphate and phosphoenolpyruvate: step 7/7.</text>
</comment>
<evidence type="ECO:0000256" key="12">
    <source>
        <dbReference type="RuleBase" id="RU000605"/>
    </source>
</evidence>
<evidence type="ECO:0000313" key="15">
    <source>
        <dbReference type="Proteomes" id="UP000627538"/>
    </source>
</evidence>
<protein>
    <recommendedName>
        <fullName evidence="3 11">Chorismate synthase</fullName>
        <shortName evidence="11">CS</shortName>
        <ecNumber evidence="3 11">4.2.3.5</ecNumber>
    </recommendedName>
    <alternativeName>
        <fullName evidence="11">5-enolpyruvylshikimate-3-phosphate phospholyase</fullName>
    </alternativeName>
</protein>
<dbReference type="PIRSF" id="PIRSF001456">
    <property type="entry name" value="Chorismate_synth"/>
    <property type="match status" value="1"/>
</dbReference>